<evidence type="ECO:0000313" key="2">
    <source>
        <dbReference type="EMBL" id="RIB24297.1"/>
    </source>
</evidence>
<sequence length="137" mass="16316">MTKIEITDQKHPSNIAQFMRDQIIKCTEKIVWISELDEQNLKVYNMLSEKIEALNKKLDDYHSKYNSLRKTVKRLERDVGTQKNKLEDLNEYVNRDTVVNLIYEVLSMFINKKGKSSFYSFDTSDSSEKFDLVKMRY</sequence>
<reference evidence="2 3" key="1">
    <citation type="submission" date="2018-06" db="EMBL/GenBank/DDBJ databases">
        <title>Comparative genomics reveals the genomic features of Rhizophagus irregularis, R. cerebriforme, R. diaphanum and Gigaspora rosea, and their symbiotic lifestyle signature.</title>
        <authorList>
            <person name="Morin E."/>
            <person name="San Clemente H."/>
            <person name="Chen E.C.H."/>
            <person name="De La Providencia I."/>
            <person name="Hainaut M."/>
            <person name="Kuo A."/>
            <person name="Kohler A."/>
            <person name="Murat C."/>
            <person name="Tang N."/>
            <person name="Roy S."/>
            <person name="Loubradou J."/>
            <person name="Henrissat B."/>
            <person name="Grigoriev I.V."/>
            <person name="Corradi N."/>
            <person name="Roux C."/>
            <person name="Martin F.M."/>
        </authorList>
    </citation>
    <scope>NUCLEOTIDE SEQUENCE [LARGE SCALE GENOMIC DNA]</scope>
    <source>
        <strain evidence="2 3">DAOM 194757</strain>
    </source>
</reference>
<proteinExistence type="predicted"/>
<name>A0A397VSI9_9GLOM</name>
<organism evidence="2 3">
    <name type="scientific">Gigaspora rosea</name>
    <dbReference type="NCBI Taxonomy" id="44941"/>
    <lineage>
        <taxon>Eukaryota</taxon>
        <taxon>Fungi</taxon>
        <taxon>Fungi incertae sedis</taxon>
        <taxon>Mucoromycota</taxon>
        <taxon>Glomeromycotina</taxon>
        <taxon>Glomeromycetes</taxon>
        <taxon>Diversisporales</taxon>
        <taxon>Gigasporaceae</taxon>
        <taxon>Gigaspora</taxon>
    </lineage>
</organism>
<evidence type="ECO:0000313" key="3">
    <source>
        <dbReference type="Proteomes" id="UP000266673"/>
    </source>
</evidence>
<dbReference type="AlphaFoldDB" id="A0A397VSI9"/>
<gene>
    <name evidence="2" type="ORF">C2G38_2032004</name>
</gene>
<dbReference type="EMBL" id="QKWP01000222">
    <property type="protein sequence ID" value="RIB24297.1"/>
    <property type="molecule type" value="Genomic_DNA"/>
</dbReference>
<feature type="coiled-coil region" evidence="1">
    <location>
        <begin position="44"/>
        <end position="92"/>
    </location>
</feature>
<keyword evidence="3" id="KW-1185">Reference proteome</keyword>
<comment type="caution">
    <text evidence="2">The sequence shown here is derived from an EMBL/GenBank/DDBJ whole genome shotgun (WGS) entry which is preliminary data.</text>
</comment>
<dbReference type="OrthoDB" id="2398652at2759"/>
<accession>A0A397VSI9</accession>
<keyword evidence="1" id="KW-0175">Coiled coil</keyword>
<evidence type="ECO:0000256" key="1">
    <source>
        <dbReference type="SAM" id="Coils"/>
    </source>
</evidence>
<dbReference type="Proteomes" id="UP000266673">
    <property type="component" value="Unassembled WGS sequence"/>
</dbReference>
<protein>
    <submittedName>
        <fullName evidence="2">Uncharacterized protein</fullName>
    </submittedName>
</protein>